<dbReference type="SUPFAM" id="SSF54849">
    <property type="entry name" value="GroEL-intermediate domain like"/>
    <property type="match status" value="1"/>
</dbReference>
<dbReference type="PRINTS" id="PR00298">
    <property type="entry name" value="CHAPERONIN60"/>
</dbReference>
<organism evidence="7">
    <name type="scientific">Brassica cretica</name>
    <name type="common">Mustard</name>
    <dbReference type="NCBI Taxonomy" id="69181"/>
    <lineage>
        <taxon>Eukaryota</taxon>
        <taxon>Viridiplantae</taxon>
        <taxon>Streptophyta</taxon>
        <taxon>Embryophyta</taxon>
        <taxon>Tracheophyta</taxon>
        <taxon>Spermatophyta</taxon>
        <taxon>Magnoliopsida</taxon>
        <taxon>eudicotyledons</taxon>
        <taxon>Gunneridae</taxon>
        <taxon>Pentapetalae</taxon>
        <taxon>rosids</taxon>
        <taxon>malvids</taxon>
        <taxon>Brassicales</taxon>
        <taxon>Brassicaceae</taxon>
        <taxon>Brassiceae</taxon>
        <taxon>Brassica</taxon>
    </lineage>
</organism>
<evidence type="ECO:0000256" key="5">
    <source>
        <dbReference type="ARBA" id="ARBA00023186"/>
    </source>
</evidence>
<dbReference type="Pfam" id="PF00118">
    <property type="entry name" value="Cpn60_TCP1"/>
    <property type="match status" value="2"/>
</dbReference>
<keyword evidence="3" id="KW-0067">ATP-binding</keyword>
<dbReference type="InterPro" id="IPR027409">
    <property type="entry name" value="GroEL-like_apical_dom_sf"/>
</dbReference>
<keyword evidence="2" id="KW-0547">Nucleotide-binding</keyword>
<proteinExistence type="inferred from homology"/>
<evidence type="ECO:0008006" key="8">
    <source>
        <dbReference type="Google" id="ProtNLM"/>
    </source>
</evidence>
<dbReference type="Gene3D" id="1.10.560.10">
    <property type="entry name" value="GroEL-like equatorial domain"/>
    <property type="match status" value="2"/>
</dbReference>
<dbReference type="PANTHER" id="PTHR45633">
    <property type="entry name" value="60 KDA HEAT SHOCK PROTEIN, MITOCHONDRIAL"/>
    <property type="match status" value="1"/>
</dbReference>
<keyword evidence="4" id="KW-0809">Transit peptide</keyword>
<protein>
    <recommendedName>
        <fullName evidence="8">RuBisCO large subunit-binding protein subunit alpha, chloroplastic</fullName>
    </recommendedName>
</protein>
<comment type="similarity">
    <text evidence="1 6">Belongs to the chaperonin (HSP60) family.</text>
</comment>
<accession>A0A8S9LPY0</accession>
<reference evidence="7" key="1">
    <citation type="submission" date="2019-12" db="EMBL/GenBank/DDBJ databases">
        <title>Genome sequencing and annotation of Brassica cretica.</title>
        <authorList>
            <person name="Studholme D.J."/>
            <person name="Sarris P.F."/>
        </authorList>
    </citation>
    <scope>NUCLEOTIDE SEQUENCE</scope>
    <source>
        <strain evidence="7">PFS-102/07</strain>
        <tissue evidence="7">Leaf</tissue>
    </source>
</reference>
<dbReference type="InterPro" id="IPR001844">
    <property type="entry name" value="Cpn60/GroEL"/>
</dbReference>
<dbReference type="SUPFAM" id="SSF52029">
    <property type="entry name" value="GroEL apical domain-like"/>
    <property type="match status" value="1"/>
</dbReference>
<dbReference type="PROSITE" id="PS00296">
    <property type="entry name" value="CHAPERONINS_CPN60"/>
    <property type="match status" value="2"/>
</dbReference>
<dbReference type="InterPro" id="IPR002423">
    <property type="entry name" value="Cpn60/GroEL/TCP-1"/>
</dbReference>
<evidence type="ECO:0000256" key="1">
    <source>
        <dbReference type="ARBA" id="ARBA00006607"/>
    </source>
</evidence>
<name>A0A8S9LPY0_BRACR</name>
<dbReference type="AlphaFoldDB" id="A0A8S9LPY0"/>
<evidence type="ECO:0000256" key="4">
    <source>
        <dbReference type="ARBA" id="ARBA00022946"/>
    </source>
</evidence>
<dbReference type="GO" id="GO:0042026">
    <property type="term" value="P:protein refolding"/>
    <property type="evidence" value="ECO:0007669"/>
    <property type="project" value="InterPro"/>
</dbReference>
<dbReference type="InterPro" id="IPR027410">
    <property type="entry name" value="TCP-1-like_intermed_sf"/>
</dbReference>
<gene>
    <name evidence="7" type="ORF">F2Q70_00008966</name>
</gene>
<evidence type="ECO:0000256" key="2">
    <source>
        <dbReference type="ARBA" id="ARBA00022741"/>
    </source>
</evidence>
<evidence type="ECO:0000313" key="7">
    <source>
        <dbReference type="EMBL" id="KAF2609604.1"/>
    </source>
</evidence>
<dbReference type="InterPro" id="IPR018370">
    <property type="entry name" value="Chaperonin_Cpn60_CS"/>
</dbReference>
<evidence type="ECO:0000256" key="6">
    <source>
        <dbReference type="RuleBase" id="RU000418"/>
    </source>
</evidence>
<dbReference type="InterPro" id="IPR027413">
    <property type="entry name" value="GROEL-like_equatorial_sf"/>
</dbReference>
<dbReference type="EMBL" id="QGKY02000089">
    <property type="protein sequence ID" value="KAF2609604.1"/>
    <property type="molecule type" value="Genomic_DNA"/>
</dbReference>
<keyword evidence="5" id="KW-0143">Chaperone</keyword>
<dbReference type="SUPFAM" id="SSF48592">
    <property type="entry name" value="GroEL equatorial domain-like"/>
    <property type="match status" value="2"/>
</dbReference>
<comment type="caution">
    <text evidence="7">The sequence shown here is derived from an EMBL/GenBank/DDBJ whole genome shotgun (WGS) entry which is preliminary data.</text>
</comment>
<evidence type="ECO:0000256" key="3">
    <source>
        <dbReference type="ARBA" id="ARBA00022840"/>
    </source>
</evidence>
<dbReference type="GO" id="GO:0140662">
    <property type="term" value="F:ATP-dependent protein folding chaperone"/>
    <property type="evidence" value="ECO:0007669"/>
    <property type="project" value="InterPro"/>
</dbReference>
<sequence>MGLLVENTTIDQLGVARKVTISKDSTTLIADAASKDELQARISQLKKELFETDSVYDSEKLAERIAKLSGGVAVIKVGAATETELEDRKLRIEDAKNATFAAIEEGIVPGGGATLVHLSTVIPAIKEKLEDADERLGADIVQKALVAPAALIAQNAGIEGEVDRKLRIEDAKNATFAAIEEGIVPGGGATLVHLSTVIPAIKEKLEDADERLGADIVQKALVAPAALIAQNAGIEGEVTPHLDSSANCSSPLDVPNNTITFEEYETIGIDKPHSDPLMIDLVIKDLEVARVLVDTGSTIDISKITLTRRPLTGFSSITSITLGSIRLPVMTKQIIAVVDHPAIYNVIMGTPWIKSLKAVSSTYHFSIKFPPPNGTAAIWRSQKQSRLCFLAEHNLRRITTTSMVKTKCKKIT</sequence>
<dbReference type="GO" id="GO:0005524">
    <property type="term" value="F:ATP binding"/>
    <property type="evidence" value="ECO:0007669"/>
    <property type="project" value="UniProtKB-KW"/>
</dbReference>